<comment type="caution">
    <text evidence="1">The sequence shown here is derived from an EMBL/GenBank/DDBJ whole genome shotgun (WGS) entry which is preliminary data.</text>
</comment>
<evidence type="ECO:0000313" key="2">
    <source>
        <dbReference type="Proteomes" id="UP001597441"/>
    </source>
</evidence>
<reference evidence="2" key="1">
    <citation type="journal article" date="2019" name="Int. J. Syst. Evol. Microbiol.">
        <title>The Global Catalogue of Microorganisms (GCM) 10K type strain sequencing project: providing services to taxonomists for standard genome sequencing and annotation.</title>
        <authorList>
            <consortium name="The Broad Institute Genomics Platform"/>
            <consortium name="The Broad Institute Genome Sequencing Center for Infectious Disease"/>
            <person name="Wu L."/>
            <person name="Ma J."/>
        </authorList>
    </citation>
    <scope>NUCLEOTIDE SEQUENCE [LARGE SCALE GENOMIC DNA]</scope>
    <source>
        <strain evidence="2">KCTC 42903</strain>
    </source>
</reference>
<dbReference type="Proteomes" id="UP001597441">
    <property type="component" value="Unassembled WGS sequence"/>
</dbReference>
<evidence type="ECO:0000313" key="1">
    <source>
        <dbReference type="EMBL" id="MFD2533980.1"/>
    </source>
</evidence>
<organism evidence="1 2">
    <name type="scientific">Gelatiniphilus marinus</name>
    <dbReference type="NCBI Taxonomy" id="1759464"/>
    <lineage>
        <taxon>Bacteria</taxon>
        <taxon>Pseudomonadati</taxon>
        <taxon>Bacteroidota</taxon>
        <taxon>Flavobacteriia</taxon>
        <taxon>Flavobacteriales</taxon>
        <taxon>Flavobacteriaceae</taxon>
        <taxon>Gelatiniphilus</taxon>
    </lineage>
</organism>
<dbReference type="RefSeq" id="WP_388013635.1">
    <property type="nucleotide sequence ID" value="NZ_JBHUDT010000001.1"/>
</dbReference>
<proteinExistence type="predicted"/>
<protein>
    <submittedName>
        <fullName evidence="1">Uncharacterized protein</fullName>
    </submittedName>
</protein>
<sequence>MKFILKISLFCLLLMATYLFFVDKLSEGYVDQYYHKFTQESGSLILGLSRADQNIAPKVLEHELRALKFDMPITNFAINLDHSAYGQLYLQGIKDKLNPKLNNGLFILSVTPGAFTAPLKMDDEAIFNLDKKGVIGKTANLKQSPNYDYIINNYANPLYNGIINLNSWNHHIAHDNGWNEFVLVSHSDTLKHDDMLFWKTQTIKYYRKKNELLEVSKYRINGFVDTIEYLKTKGHVFMVRLPADADFIEFENSNWPTFNQEFDSIAKHYQVPFLNYTLQNTNYKTYDGSHMLSQSAKAYTKQLSTDIKKNLSKNKE</sequence>
<accession>A0ABW5JQE5</accession>
<name>A0ABW5JQE5_9FLAO</name>
<keyword evidence="2" id="KW-1185">Reference proteome</keyword>
<dbReference type="EMBL" id="JBHULK010000001">
    <property type="protein sequence ID" value="MFD2533980.1"/>
    <property type="molecule type" value="Genomic_DNA"/>
</dbReference>
<gene>
    <name evidence="1" type="ORF">ACFSQS_02600</name>
</gene>